<feature type="transmembrane region" description="Helical" evidence="7">
    <location>
        <begin position="211"/>
        <end position="231"/>
    </location>
</feature>
<dbReference type="Pfam" id="PF00122">
    <property type="entry name" value="E1-E2_ATPase"/>
    <property type="match status" value="1"/>
</dbReference>
<dbReference type="SUPFAM" id="SSF81665">
    <property type="entry name" value="Calcium ATPase, transmembrane domain M"/>
    <property type="match status" value="1"/>
</dbReference>
<dbReference type="GO" id="GO:0016887">
    <property type="term" value="F:ATP hydrolysis activity"/>
    <property type="evidence" value="ECO:0007669"/>
    <property type="project" value="InterPro"/>
</dbReference>
<evidence type="ECO:0000256" key="4">
    <source>
        <dbReference type="ARBA" id="ARBA00022989"/>
    </source>
</evidence>
<dbReference type="EMBL" id="JAFCMP010000518">
    <property type="protein sequence ID" value="KAG5178108.1"/>
    <property type="molecule type" value="Genomic_DNA"/>
</dbReference>
<keyword evidence="5 7" id="KW-0472">Membrane</keyword>
<dbReference type="Proteomes" id="UP000664859">
    <property type="component" value="Unassembled WGS sequence"/>
</dbReference>
<evidence type="ECO:0000259" key="8">
    <source>
        <dbReference type="Pfam" id="PF00122"/>
    </source>
</evidence>
<dbReference type="GO" id="GO:1990573">
    <property type="term" value="P:potassium ion import across plasma membrane"/>
    <property type="evidence" value="ECO:0007669"/>
    <property type="project" value="TreeGrafter"/>
</dbReference>
<dbReference type="AlphaFoldDB" id="A0A835YP65"/>
<dbReference type="InterPro" id="IPR023298">
    <property type="entry name" value="ATPase_P-typ_TM_dom_sf"/>
</dbReference>
<comment type="subcellular location">
    <subcellularLocation>
        <location evidence="1">Cell membrane</location>
        <topology evidence="1">Multi-pass membrane protein</topology>
    </subcellularLocation>
</comment>
<feature type="domain" description="P-type ATPase A" evidence="8">
    <location>
        <begin position="80"/>
        <end position="191"/>
    </location>
</feature>
<dbReference type="GO" id="GO:0036376">
    <property type="term" value="P:sodium ion export across plasma membrane"/>
    <property type="evidence" value="ECO:0007669"/>
    <property type="project" value="TreeGrafter"/>
</dbReference>
<dbReference type="PANTHER" id="PTHR43294:SF21">
    <property type="entry name" value="CATION TRANSPORTING ATPASE"/>
    <property type="match status" value="1"/>
</dbReference>
<dbReference type="SUPFAM" id="SSF81660">
    <property type="entry name" value="Metal cation-transporting ATPase, ATP-binding domain N"/>
    <property type="match status" value="1"/>
</dbReference>
<dbReference type="PRINTS" id="PR00119">
    <property type="entry name" value="CATATPASE"/>
</dbReference>
<keyword evidence="2" id="KW-1003">Cell membrane</keyword>
<feature type="transmembrane region" description="Helical" evidence="7">
    <location>
        <begin position="237"/>
        <end position="256"/>
    </location>
</feature>
<reference evidence="9" key="1">
    <citation type="submission" date="2021-02" db="EMBL/GenBank/DDBJ databases">
        <title>First Annotated Genome of the Yellow-green Alga Tribonema minus.</title>
        <authorList>
            <person name="Mahan K.M."/>
        </authorList>
    </citation>
    <scope>NUCLEOTIDE SEQUENCE</scope>
    <source>
        <strain evidence="9">UTEX B ZZ1240</strain>
    </source>
</reference>
<dbReference type="InterPro" id="IPR018303">
    <property type="entry name" value="ATPase_P-typ_P_site"/>
</dbReference>
<dbReference type="InterPro" id="IPR050510">
    <property type="entry name" value="Cation_transp_ATPase_P-type"/>
</dbReference>
<proteinExistence type="predicted"/>
<accession>A0A835YP65</accession>
<keyword evidence="3 7" id="KW-0812">Transmembrane</keyword>
<keyword evidence="10" id="KW-1185">Reference proteome</keyword>
<evidence type="ECO:0000313" key="9">
    <source>
        <dbReference type="EMBL" id="KAG5178108.1"/>
    </source>
</evidence>
<comment type="caution">
    <text evidence="9">The sequence shown here is derived from an EMBL/GenBank/DDBJ whole genome shotgun (WGS) entry which is preliminary data.</text>
</comment>
<dbReference type="PANTHER" id="PTHR43294">
    <property type="entry name" value="SODIUM/POTASSIUM-TRANSPORTING ATPASE SUBUNIT ALPHA"/>
    <property type="match status" value="1"/>
</dbReference>
<dbReference type="InterPro" id="IPR059000">
    <property type="entry name" value="ATPase_P-type_domA"/>
</dbReference>
<dbReference type="Gene3D" id="2.70.150.10">
    <property type="entry name" value="Calcium-transporting ATPase, cytoplasmic transduction domain A"/>
    <property type="match status" value="1"/>
</dbReference>
<dbReference type="InterPro" id="IPR023214">
    <property type="entry name" value="HAD_sf"/>
</dbReference>
<dbReference type="InterPro" id="IPR036412">
    <property type="entry name" value="HAD-like_sf"/>
</dbReference>
<dbReference type="Gene3D" id="3.40.50.1000">
    <property type="entry name" value="HAD superfamily/HAD-like"/>
    <property type="match status" value="1"/>
</dbReference>
<feature type="region of interest" description="Disordered" evidence="6">
    <location>
        <begin position="383"/>
        <end position="411"/>
    </location>
</feature>
<evidence type="ECO:0000256" key="3">
    <source>
        <dbReference type="ARBA" id="ARBA00022692"/>
    </source>
</evidence>
<evidence type="ECO:0000256" key="1">
    <source>
        <dbReference type="ARBA" id="ARBA00004651"/>
    </source>
</evidence>
<dbReference type="GO" id="GO:1902600">
    <property type="term" value="P:proton transmembrane transport"/>
    <property type="evidence" value="ECO:0007669"/>
    <property type="project" value="TreeGrafter"/>
</dbReference>
<evidence type="ECO:0000256" key="7">
    <source>
        <dbReference type="SAM" id="Phobius"/>
    </source>
</evidence>
<dbReference type="GO" id="GO:0005391">
    <property type="term" value="F:P-type sodium:potassium-exchanging transporter activity"/>
    <property type="evidence" value="ECO:0007669"/>
    <property type="project" value="TreeGrafter"/>
</dbReference>
<dbReference type="SUPFAM" id="SSF81653">
    <property type="entry name" value="Calcium ATPase, transduction domain A"/>
    <property type="match status" value="1"/>
</dbReference>
<dbReference type="SUPFAM" id="SSF56784">
    <property type="entry name" value="HAD-like"/>
    <property type="match status" value="1"/>
</dbReference>
<dbReference type="Gene3D" id="3.40.1110.10">
    <property type="entry name" value="Calcium-transporting ATPase, cytoplasmic domain N"/>
    <property type="match status" value="1"/>
</dbReference>
<dbReference type="NCBIfam" id="TIGR01494">
    <property type="entry name" value="ATPase_P-type"/>
    <property type="match status" value="1"/>
</dbReference>
<dbReference type="GO" id="GO:0006883">
    <property type="term" value="P:intracellular sodium ion homeostasis"/>
    <property type="evidence" value="ECO:0007669"/>
    <property type="project" value="TreeGrafter"/>
</dbReference>
<dbReference type="InterPro" id="IPR001757">
    <property type="entry name" value="P_typ_ATPase"/>
</dbReference>
<name>A0A835YP65_9STRA</name>
<dbReference type="OrthoDB" id="3352408at2759"/>
<feature type="compositionally biased region" description="Low complexity" evidence="6">
    <location>
        <begin position="385"/>
        <end position="411"/>
    </location>
</feature>
<gene>
    <name evidence="9" type="ORF">JKP88DRAFT_248397</name>
</gene>
<dbReference type="GO" id="GO:0005886">
    <property type="term" value="C:plasma membrane"/>
    <property type="evidence" value="ECO:0007669"/>
    <property type="project" value="UniProtKB-SubCell"/>
</dbReference>
<evidence type="ECO:0000313" key="10">
    <source>
        <dbReference type="Proteomes" id="UP000664859"/>
    </source>
</evidence>
<dbReference type="Pfam" id="PF13246">
    <property type="entry name" value="Cation_ATPase"/>
    <property type="match status" value="1"/>
</dbReference>
<dbReference type="PROSITE" id="PS00154">
    <property type="entry name" value="ATPASE_E1_E2"/>
    <property type="match status" value="1"/>
</dbReference>
<sequence length="753" mass="77308">MLPTGPVRYPRAVTWRGASVGGDEDGDDTQKLQRGSLSGGRYDVELTLGEAYTEGQQELTTLSARLDLNAARVLANFNTLIPSECLALRGGAPTRVPTAELVVGDVVLVQTGCSVPADLRVTRAAGLKVDKSMLTGEAEPVRATAERAHDGTSLLQASNTLLMGTNVVEGEGVGIVIASGADNQLSKIAVLASTESGATTLQIEIERFVRIIAGLAVVTGAGVVVWWSAYLNVRHPGFMSLVTMLSNTIGVVVAYIPDGLPLAHRVLLKRLGTIETLGSVSLIATDKTGTLTCNQMTVCSIITAGAAETSSNSSGNDATNAATVTPAGISKRVAEGGTAAAAFAPLLRVATLCNQSQLLRQDSPAPARQVPPRRTVFLDDDDAAEQQPQHEQQLQGGHAQSPGSDGSGAMAAAGSNGVDVALLNWAHSLGAAQPLLGAYRHEALLPFSSTAKTACAVVRLCSDGAPAPAPASPPLAVLVKGAPERILEACTSYYPAAATDAASQPAPMTGAVRAAVAAAVDAAARRGQRVVTGDAPATAVAIARDVGIITGPENPDTASRFIRATEPAAPSAIAVPAATAAPSVTAVVGCNSGAKAGSPSNLNLQSQFHGGASTAMVLVGDEANALSAEGWDFVLSHRELVFARAMPEQKLLLVKEAAKRGDRVGVTGDGVNDSPALRNADVGIAMSSGSSIASDAADMVLLTDDFAAIVQGVCEGRLIFDNLRKEWTSECTIKCATSGHKPFELQLENNEHT</sequence>
<evidence type="ECO:0000256" key="5">
    <source>
        <dbReference type="ARBA" id="ARBA00023136"/>
    </source>
</evidence>
<dbReference type="PRINTS" id="PR00120">
    <property type="entry name" value="HATPASE"/>
</dbReference>
<dbReference type="InterPro" id="IPR023299">
    <property type="entry name" value="ATPase_P-typ_cyto_dom_N"/>
</dbReference>
<dbReference type="GO" id="GO:0030007">
    <property type="term" value="P:intracellular potassium ion homeostasis"/>
    <property type="evidence" value="ECO:0007669"/>
    <property type="project" value="TreeGrafter"/>
</dbReference>
<organism evidence="9 10">
    <name type="scientific">Tribonema minus</name>
    <dbReference type="NCBI Taxonomy" id="303371"/>
    <lineage>
        <taxon>Eukaryota</taxon>
        <taxon>Sar</taxon>
        <taxon>Stramenopiles</taxon>
        <taxon>Ochrophyta</taxon>
        <taxon>PX clade</taxon>
        <taxon>Xanthophyceae</taxon>
        <taxon>Tribonematales</taxon>
        <taxon>Tribonemataceae</taxon>
        <taxon>Tribonema</taxon>
    </lineage>
</organism>
<dbReference type="GO" id="GO:0005524">
    <property type="term" value="F:ATP binding"/>
    <property type="evidence" value="ECO:0007669"/>
    <property type="project" value="InterPro"/>
</dbReference>
<evidence type="ECO:0000256" key="2">
    <source>
        <dbReference type="ARBA" id="ARBA00022475"/>
    </source>
</evidence>
<keyword evidence="4 7" id="KW-1133">Transmembrane helix</keyword>
<evidence type="ECO:0000256" key="6">
    <source>
        <dbReference type="SAM" id="MobiDB-lite"/>
    </source>
</evidence>
<dbReference type="InterPro" id="IPR008250">
    <property type="entry name" value="ATPase_P-typ_transduc_dom_A_sf"/>
</dbReference>
<protein>
    <submittedName>
        <fullName evidence="9">E1-E2 ATPase-domain-containing protein</fullName>
    </submittedName>
</protein>
<dbReference type="Gene3D" id="1.20.1110.10">
    <property type="entry name" value="Calcium-transporting ATPase, transmembrane domain"/>
    <property type="match status" value="1"/>
</dbReference>